<dbReference type="Pfam" id="PF05573">
    <property type="entry name" value="NosL"/>
    <property type="match status" value="1"/>
</dbReference>
<protein>
    <submittedName>
        <fullName evidence="1">Copper chaperone NosL</fullName>
    </submittedName>
</protein>
<gene>
    <name evidence="1" type="ORF">SAMN05421640_3120</name>
</gene>
<proteinExistence type="predicted"/>
<dbReference type="Proteomes" id="UP000198393">
    <property type="component" value="Unassembled WGS sequence"/>
</dbReference>
<evidence type="ECO:0000313" key="1">
    <source>
        <dbReference type="EMBL" id="SNT27690.1"/>
    </source>
</evidence>
<keyword evidence="2" id="KW-1185">Reference proteome</keyword>
<organism evidence="1 2">
    <name type="scientific">Ekhidna lutea</name>
    <dbReference type="NCBI Taxonomy" id="447679"/>
    <lineage>
        <taxon>Bacteria</taxon>
        <taxon>Pseudomonadati</taxon>
        <taxon>Bacteroidota</taxon>
        <taxon>Cytophagia</taxon>
        <taxon>Cytophagales</taxon>
        <taxon>Reichenbachiellaceae</taxon>
        <taxon>Ekhidna</taxon>
    </lineage>
</organism>
<dbReference type="PROSITE" id="PS51257">
    <property type="entry name" value="PROKAR_LIPOPROTEIN"/>
    <property type="match status" value="1"/>
</dbReference>
<dbReference type="OrthoDB" id="9792749at2"/>
<dbReference type="SUPFAM" id="SSF160387">
    <property type="entry name" value="NosL/MerB-like"/>
    <property type="match status" value="1"/>
</dbReference>
<accession>A0A239LBM2</accession>
<dbReference type="RefSeq" id="WP_089358070.1">
    <property type="nucleotide sequence ID" value="NZ_FZPD01000005.1"/>
</dbReference>
<dbReference type="InterPro" id="IPR008719">
    <property type="entry name" value="N2O_reductase_NosL"/>
</dbReference>
<evidence type="ECO:0000313" key="2">
    <source>
        <dbReference type="Proteomes" id="UP000198393"/>
    </source>
</evidence>
<dbReference type="EMBL" id="FZPD01000005">
    <property type="protein sequence ID" value="SNT27690.1"/>
    <property type="molecule type" value="Genomic_DNA"/>
</dbReference>
<name>A0A239LBM2_EKHLU</name>
<dbReference type="PANTHER" id="PTHR41247:SF1">
    <property type="entry name" value="HTH-TYPE TRANSCRIPTIONAL REPRESSOR YCNK"/>
    <property type="match status" value="1"/>
</dbReference>
<dbReference type="PANTHER" id="PTHR41247">
    <property type="entry name" value="HTH-TYPE TRANSCRIPTIONAL REPRESSOR YCNK"/>
    <property type="match status" value="1"/>
</dbReference>
<dbReference type="AlphaFoldDB" id="A0A239LBM2"/>
<reference evidence="1 2" key="1">
    <citation type="submission" date="2017-06" db="EMBL/GenBank/DDBJ databases">
        <authorList>
            <person name="Kim H.J."/>
            <person name="Triplett B.A."/>
        </authorList>
    </citation>
    <scope>NUCLEOTIDE SEQUENCE [LARGE SCALE GENOMIC DNA]</scope>
    <source>
        <strain evidence="1 2">DSM 19307</strain>
    </source>
</reference>
<sequence>MRLINAMLLSLFVLSCSTGPKPIYYGQDACVFCKMTIVDKQHAAQLVTKTGKAFKYDAIECMLNDLKEWEHPEVQHYLVADYANPGVLTDASGAAYLISQEIPSPMGEFLTAFESEDKRNETVQDVSGTALDWKALKVEFEVN</sequence>